<dbReference type="Proteomes" id="UP001589854">
    <property type="component" value="Unassembled WGS sequence"/>
</dbReference>
<dbReference type="PANTHER" id="PTHR45947:SF3">
    <property type="entry name" value="SULFOQUINOVOSYL TRANSFERASE SQD2"/>
    <property type="match status" value="1"/>
</dbReference>
<comment type="caution">
    <text evidence="3">The sequence shown here is derived from an EMBL/GenBank/DDBJ whole genome shotgun (WGS) entry which is preliminary data.</text>
</comment>
<evidence type="ECO:0000313" key="4">
    <source>
        <dbReference type="Proteomes" id="UP001589854"/>
    </source>
</evidence>
<keyword evidence="4" id="KW-1185">Reference proteome</keyword>
<dbReference type="InterPro" id="IPR050194">
    <property type="entry name" value="Glycosyltransferase_grp1"/>
</dbReference>
<dbReference type="EMBL" id="JBHLVO010000009">
    <property type="protein sequence ID" value="MFC0272287.1"/>
    <property type="molecule type" value="Genomic_DNA"/>
</dbReference>
<feature type="domain" description="Glycosyltransferase subfamily 4-like N-terminal" evidence="2">
    <location>
        <begin position="3"/>
        <end position="152"/>
    </location>
</feature>
<gene>
    <name evidence="3" type="ORF">ACFFIX_12660</name>
</gene>
<dbReference type="InterPro" id="IPR001296">
    <property type="entry name" value="Glyco_trans_1"/>
</dbReference>
<proteinExistence type="predicted"/>
<dbReference type="SUPFAM" id="SSF53756">
    <property type="entry name" value="UDP-Glycosyltransferase/glycogen phosphorylase"/>
    <property type="match status" value="1"/>
</dbReference>
<feature type="domain" description="Glycosyl transferase family 1" evidence="1">
    <location>
        <begin position="186"/>
        <end position="346"/>
    </location>
</feature>
<accession>A0ABV6GF26</accession>
<dbReference type="CDD" id="cd03808">
    <property type="entry name" value="GT4_CapM-like"/>
    <property type="match status" value="1"/>
</dbReference>
<reference evidence="3 4" key="1">
    <citation type="submission" date="2024-09" db="EMBL/GenBank/DDBJ databases">
        <authorList>
            <person name="Sun Q."/>
            <person name="Mori K."/>
        </authorList>
    </citation>
    <scope>NUCLEOTIDE SEQUENCE [LARGE SCALE GENOMIC DNA]</scope>
    <source>
        <strain evidence="3 4">CCM 7228</strain>
    </source>
</reference>
<name>A0ABV6GF26_9BACI</name>
<evidence type="ECO:0000313" key="3">
    <source>
        <dbReference type="EMBL" id="MFC0272287.1"/>
    </source>
</evidence>
<dbReference type="PANTHER" id="PTHR45947">
    <property type="entry name" value="SULFOQUINOVOSYL TRANSFERASE SQD2"/>
    <property type="match status" value="1"/>
</dbReference>
<sequence>MKKVLFVATVVKMHIEVFHISYLKWFKDNGYEVHVCAKNDYEKKENCDIPYCDRYFDLPFERSPLNFKNISVYKQLQNIIESNDYEIIHCHTPMGGALTRLAAIKARRKGMKIIYTAHGFHFFKGAPIKNWLIFYPVERWLSRYTDILITINKEDYDMASRFNAKKMAYVPGVGIDVKKFEKGNVDREKKRNEIGIRNEAVALLSVGELSKRKNHEVVIRALARINNPNIIYFICGQGDLDGYLQKISKELNVDVRFLGFRKDIFEICAATDIFVFPSYQEGLPVALMEAMSAGLAVVCSRIRGNTDLIENGAGGYLVDPGDIDGFKEKIETLVNNKQMCIDMGDHNIKVVKEYDKEVVNKKMENIYLRM</sequence>
<dbReference type="Pfam" id="PF00534">
    <property type="entry name" value="Glycos_transf_1"/>
    <property type="match status" value="1"/>
</dbReference>
<evidence type="ECO:0000259" key="1">
    <source>
        <dbReference type="Pfam" id="PF00534"/>
    </source>
</evidence>
<dbReference type="Gene3D" id="3.40.50.2000">
    <property type="entry name" value="Glycogen Phosphorylase B"/>
    <property type="match status" value="2"/>
</dbReference>
<organism evidence="3 4">
    <name type="scientific">Metabacillus herbersteinensis</name>
    <dbReference type="NCBI Taxonomy" id="283816"/>
    <lineage>
        <taxon>Bacteria</taxon>
        <taxon>Bacillati</taxon>
        <taxon>Bacillota</taxon>
        <taxon>Bacilli</taxon>
        <taxon>Bacillales</taxon>
        <taxon>Bacillaceae</taxon>
        <taxon>Metabacillus</taxon>
    </lineage>
</organism>
<protein>
    <submittedName>
        <fullName evidence="3">Glycosyltransferase family 4 protein</fullName>
    </submittedName>
</protein>
<evidence type="ECO:0000259" key="2">
    <source>
        <dbReference type="Pfam" id="PF13477"/>
    </source>
</evidence>
<dbReference type="RefSeq" id="WP_378934451.1">
    <property type="nucleotide sequence ID" value="NZ_JBHLVO010000009.1"/>
</dbReference>
<dbReference type="InterPro" id="IPR028098">
    <property type="entry name" value="Glyco_trans_4-like_N"/>
</dbReference>
<dbReference type="Pfam" id="PF13477">
    <property type="entry name" value="Glyco_trans_4_2"/>
    <property type="match status" value="1"/>
</dbReference>